<evidence type="ECO:0000256" key="1">
    <source>
        <dbReference type="ARBA" id="ARBA00001933"/>
    </source>
</evidence>
<dbReference type="GO" id="GO:0042802">
    <property type="term" value="F:identical protein binding"/>
    <property type="evidence" value="ECO:0007669"/>
    <property type="project" value="TreeGrafter"/>
</dbReference>
<evidence type="ECO:0000256" key="3">
    <source>
        <dbReference type="ARBA" id="ARBA00022898"/>
    </source>
</evidence>
<dbReference type="GO" id="GO:0030170">
    <property type="term" value="F:pyridoxal phosphate binding"/>
    <property type="evidence" value="ECO:0007669"/>
    <property type="project" value="InterPro"/>
</dbReference>
<dbReference type="Proteomes" id="UP000179281">
    <property type="component" value="Unassembled WGS sequence"/>
</dbReference>
<dbReference type="GO" id="GO:0008483">
    <property type="term" value="F:transaminase activity"/>
    <property type="evidence" value="ECO:0007669"/>
    <property type="project" value="InterPro"/>
</dbReference>
<dbReference type="InterPro" id="IPR015421">
    <property type="entry name" value="PyrdxlP-dep_Trfase_major"/>
</dbReference>
<evidence type="ECO:0000313" key="6">
    <source>
        <dbReference type="Proteomes" id="UP000179281"/>
    </source>
</evidence>
<proteinExistence type="inferred from homology"/>
<dbReference type="InterPro" id="IPR015422">
    <property type="entry name" value="PyrdxlP-dep_Trfase_small"/>
</dbReference>
<protein>
    <recommendedName>
        <fullName evidence="7">4-aminobutyrate aminotransferase</fullName>
    </recommendedName>
</protein>
<evidence type="ECO:0000256" key="4">
    <source>
        <dbReference type="RuleBase" id="RU003560"/>
    </source>
</evidence>
<reference evidence="5 6" key="1">
    <citation type="journal article" date="2016" name="Nat. Commun.">
        <title>Thousands of microbial genomes shed light on interconnected biogeochemical processes in an aquifer system.</title>
        <authorList>
            <person name="Anantharaman K."/>
            <person name="Brown C.T."/>
            <person name="Hug L.A."/>
            <person name="Sharon I."/>
            <person name="Castelle C.J."/>
            <person name="Probst A.J."/>
            <person name="Thomas B.C."/>
            <person name="Singh A."/>
            <person name="Wilkins M.J."/>
            <person name="Karaoz U."/>
            <person name="Brodie E.L."/>
            <person name="Williams K.H."/>
            <person name="Hubbard S.S."/>
            <person name="Banfield J.F."/>
        </authorList>
    </citation>
    <scope>NUCLEOTIDE SEQUENCE [LARGE SCALE GENOMIC DNA]</scope>
</reference>
<accession>A0A1G2CME5</accession>
<dbReference type="PIRSF" id="PIRSF000521">
    <property type="entry name" value="Transaminase_4ab_Lys_Orn"/>
    <property type="match status" value="1"/>
</dbReference>
<dbReference type="PANTHER" id="PTHR11986:SF58">
    <property type="entry name" value="LEUCINE_METHIONINE RACEMASE"/>
    <property type="match status" value="1"/>
</dbReference>
<dbReference type="PANTHER" id="PTHR11986">
    <property type="entry name" value="AMINOTRANSFERASE CLASS III"/>
    <property type="match status" value="1"/>
</dbReference>
<sequence length="415" mass="45945">MSQEEVLTMSREYSARSTQFDNGFVQWHGKGPLLQGWDGRKAYDFSSGVGSKNIGQHDDRIAAVKRWFAVNEISNIPDHDFPHPIAALLKRELCRITPGAFPKKVFMGRGGAEANEHAIKLALEMRPEGTDFAFVGSFHGRSRGALRFTSSKSVQWKGFVPQADRPKFLPFPEDGHDCSGYWLSLHEGNDLRLLRDMYAECRPRIFFAEAVQGEGGINVACVTCLRDVLWAFKDMGCIIVMDEVQTGFMRTGKMFASEWYGIVPDVISLGKSLCPSHSLAASVFRAELDMKPGRNSNTGVDAEACAIALENIELLEELDRNAIEENIATLSRVAPRGLGLMRRIECENKAQRDAIVDAAAKLEPVALILLGAGSEELGERYIRLMPAVTTTPEELGEMLTLLRRVTKAHGLVLSD</sequence>
<name>A0A1G2CME5_9BACT</name>
<keyword evidence="3 4" id="KW-0663">Pyridoxal phosphate</keyword>
<dbReference type="InterPro" id="IPR015424">
    <property type="entry name" value="PyrdxlP-dep_Trfase"/>
</dbReference>
<gene>
    <name evidence="5" type="ORF">A3G64_01680</name>
</gene>
<evidence type="ECO:0000256" key="2">
    <source>
        <dbReference type="ARBA" id="ARBA00008954"/>
    </source>
</evidence>
<dbReference type="InterPro" id="IPR005814">
    <property type="entry name" value="Aminotrans_3"/>
</dbReference>
<dbReference type="Gene3D" id="3.90.1150.10">
    <property type="entry name" value="Aspartate Aminotransferase, domain 1"/>
    <property type="match status" value="1"/>
</dbReference>
<evidence type="ECO:0000313" key="5">
    <source>
        <dbReference type="EMBL" id="OGZ02519.1"/>
    </source>
</evidence>
<dbReference type="EMBL" id="MHLD01000017">
    <property type="protein sequence ID" value="OGZ02519.1"/>
    <property type="molecule type" value="Genomic_DNA"/>
</dbReference>
<comment type="caution">
    <text evidence="5">The sequence shown here is derived from an EMBL/GenBank/DDBJ whole genome shotgun (WGS) entry which is preliminary data.</text>
</comment>
<evidence type="ECO:0008006" key="7">
    <source>
        <dbReference type="Google" id="ProtNLM"/>
    </source>
</evidence>
<dbReference type="Gene3D" id="3.40.640.10">
    <property type="entry name" value="Type I PLP-dependent aspartate aminotransferase-like (Major domain)"/>
    <property type="match status" value="1"/>
</dbReference>
<dbReference type="Pfam" id="PF00202">
    <property type="entry name" value="Aminotran_3"/>
    <property type="match status" value="1"/>
</dbReference>
<dbReference type="STRING" id="1798653.A3G64_01680"/>
<dbReference type="SUPFAM" id="SSF53383">
    <property type="entry name" value="PLP-dependent transferases"/>
    <property type="match status" value="1"/>
</dbReference>
<organism evidence="5 6">
    <name type="scientific">Candidatus Liptonbacteria bacterium RIFCSPLOWO2_12_FULL_60_15</name>
    <dbReference type="NCBI Taxonomy" id="1798653"/>
    <lineage>
        <taxon>Bacteria</taxon>
        <taxon>Candidatus Liptoniibacteriota</taxon>
    </lineage>
</organism>
<dbReference type="AlphaFoldDB" id="A0A1G2CME5"/>
<dbReference type="InterPro" id="IPR050103">
    <property type="entry name" value="Class-III_PLP-dep_AT"/>
</dbReference>
<comment type="cofactor">
    <cofactor evidence="1">
        <name>pyridoxal 5'-phosphate</name>
        <dbReference type="ChEBI" id="CHEBI:597326"/>
    </cofactor>
</comment>
<comment type="similarity">
    <text evidence="2 4">Belongs to the class-III pyridoxal-phosphate-dependent aminotransferase family.</text>
</comment>